<dbReference type="EMBL" id="JACOOX010000002">
    <property type="protein sequence ID" value="MBC5661962.1"/>
    <property type="molecule type" value="Genomic_DNA"/>
</dbReference>
<protein>
    <recommendedName>
        <fullName evidence="1">Stage 0 sporulation protein A homolog</fullName>
    </recommendedName>
</protein>
<keyword evidence="3 7" id="KW-0238">DNA-binding</keyword>
<feature type="modified residue" description="4-aspartylphosphate" evidence="6">
    <location>
        <position position="52"/>
    </location>
</feature>
<keyword evidence="6" id="KW-0597">Phosphoprotein</keyword>
<dbReference type="CDD" id="cd00383">
    <property type="entry name" value="trans_reg_C"/>
    <property type="match status" value="1"/>
</dbReference>
<dbReference type="InterPro" id="IPR039420">
    <property type="entry name" value="WalR-like"/>
</dbReference>
<evidence type="ECO:0000256" key="6">
    <source>
        <dbReference type="PROSITE-ProRule" id="PRU00169"/>
    </source>
</evidence>
<evidence type="ECO:0000259" key="8">
    <source>
        <dbReference type="PROSITE" id="PS50110"/>
    </source>
</evidence>
<organism evidence="10 11">
    <name type="scientific">Coprococcus hominis</name>
    <name type="common">ex Liu et al. 2022</name>
    <dbReference type="NCBI Taxonomy" id="2763039"/>
    <lineage>
        <taxon>Bacteria</taxon>
        <taxon>Bacillati</taxon>
        <taxon>Bacillota</taxon>
        <taxon>Clostridia</taxon>
        <taxon>Lachnospirales</taxon>
        <taxon>Lachnospiraceae</taxon>
        <taxon>Coprococcus</taxon>
    </lineage>
</organism>
<keyword evidence="4" id="KW-0804">Transcription</keyword>
<reference evidence="10 11" key="1">
    <citation type="submission" date="2020-08" db="EMBL/GenBank/DDBJ databases">
        <title>Genome public.</title>
        <authorList>
            <person name="Liu C."/>
            <person name="Sun Q."/>
        </authorList>
    </citation>
    <scope>NUCLEOTIDE SEQUENCE [LARGE SCALE GENOMIC DNA]</scope>
    <source>
        <strain evidence="10 11">NSJ-10</strain>
    </source>
</reference>
<evidence type="ECO:0000256" key="1">
    <source>
        <dbReference type="ARBA" id="ARBA00018672"/>
    </source>
</evidence>
<comment type="function">
    <text evidence="5">May play the central regulatory role in sporulation. It may be an element of the effector pathway responsible for the activation of sporulation genes in response to nutritional stress. Spo0A may act in concert with spo0H (a sigma factor) to control the expression of some genes that are critical to the sporulation process.</text>
</comment>
<evidence type="ECO:0000256" key="7">
    <source>
        <dbReference type="PROSITE-ProRule" id="PRU01091"/>
    </source>
</evidence>
<dbReference type="CDD" id="cd17574">
    <property type="entry name" value="REC_OmpR"/>
    <property type="match status" value="1"/>
</dbReference>
<dbReference type="InterPro" id="IPR001789">
    <property type="entry name" value="Sig_transdc_resp-reg_receiver"/>
</dbReference>
<dbReference type="InterPro" id="IPR011006">
    <property type="entry name" value="CheY-like_superfamily"/>
</dbReference>
<dbReference type="InterPro" id="IPR036388">
    <property type="entry name" value="WH-like_DNA-bd_sf"/>
</dbReference>
<dbReference type="SMART" id="SM00448">
    <property type="entry name" value="REC"/>
    <property type="match status" value="1"/>
</dbReference>
<evidence type="ECO:0000256" key="3">
    <source>
        <dbReference type="ARBA" id="ARBA00023125"/>
    </source>
</evidence>
<evidence type="ECO:0000313" key="11">
    <source>
        <dbReference type="Proteomes" id="UP000615234"/>
    </source>
</evidence>
<dbReference type="GO" id="GO:0000156">
    <property type="term" value="F:phosphorelay response regulator activity"/>
    <property type="evidence" value="ECO:0007669"/>
    <property type="project" value="TreeGrafter"/>
</dbReference>
<evidence type="ECO:0000259" key="9">
    <source>
        <dbReference type="PROSITE" id="PS51755"/>
    </source>
</evidence>
<feature type="DNA-binding region" description="OmpR/PhoB-type" evidence="7">
    <location>
        <begin position="123"/>
        <end position="221"/>
    </location>
</feature>
<dbReference type="GO" id="GO:0032993">
    <property type="term" value="C:protein-DNA complex"/>
    <property type="evidence" value="ECO:0007669"/>
    <property type="project" value="TreeGrafter"/>
</dbReference>
<evidence type="ECO:0000256" key="4">
    <source>
        <dbReference type="ARBA" id="ARBA00023163"/>
    </source>
</evidence>
<dbReference type="Gene3D" id="3.40.50.2300">
    <property type="match status" value="1"/>
</dbReference>
<proteinExistence type="predicted"/>
<dbReference type="Pfam" id="PF00486">
    <property type="entry name" value="Trans_reg_C"/>
    <property type="match status" value="1"/>
</dbReference>
<dbReference type="AlphaFoldDB" id="A0A8I0DU60"/>
<dbReference type="GO" id="GO:0000976">
    <property type="term" value="F:transcription cis-regulatory region binding"/>
    <property type="evidence" value="ECO:0007669"/>
    <property type="project" value="TreeGrafter"/>
</dbReference>
<evidence type="ECO:0000256" key="5">
    <source>
        <dbReference type="ARBA" id="ARBA00024867"/>
    </source>
</evidence>
<dbReference type="SUPFAM" id="SSF46894">
    <property type="entry name" value="C-terminal effector domain of the bipartite response regulators"/>
    <property type="match status" value="1"/>
</dbReference>
<sequence>MKHIAVVEDEDMMREELEDILQKAGYQTSGITDFENAAAAILAASPDLVLLDLNLPGMGGFQICRELKQKSSIPVLVLTSRDQLQDELHALDLGADEFLTKPCRKERLLARVSNVLKRYEGRNNLLEGNGFLLDRQTYTLYIHNRSVILPQNQGKILGIFLEHGSDIVTKEELCIALWGTAEFIDENALQVNLTRLKKTMANLDMPQQILPVRGVGYRFVGQTLER</sequence>
<feature type="domain" description="OmpR/PhoB-type" evidence="9">
    <location>
        <begin position="123"/>
        <end position="221"/>
    </location>
</feature>
<dbReference type="RefSeq" id="WP_118500678.1">
    <property type="nucleotide sequence ID" value="NZ_JACOOX010000002.1"/>
</dbReference>
<feature type="domain" description="Response regulatory" evidence="8">
    <location>
        <begin position="3"/>
        <end position="116"/>
    </location>
</feature>
<dbReference type="InterPro" id="IPR016032">
    <property type="entry name" value="Sig_transdc_resp-reg_C-effctor"/>
</dbReference>
<dbReference type="SUPFAM" id="SSF52172">
    <property type="entry name" value="CheY-like"/>
    <property type="match status" value="1"/>
</dbReference>
<dbReference type="SMART" id="SM00862">
    <property type="entry name" value="Trans_reg_C"/>
    <property type="match status" value="1"/>
</dbReference>
<dbReference type="PROSITE" id="PS51755">
    <property type="entry name" value="OMPR_PHOB"/>
    <property type="match status" value="1"/>
</dbReference>
<evidence type="ECO:0000313" key="10">
    <source>
        <dbReference type="EMBL" id="MBC5661962.1"/>
    </source>
</evidence>
<dbReference type="Pfam" id="PF00072">
    <property type="entry name" value="Response_reg"/>
    <property type="match status" value="1"/>
</dbReference>
<dbReference type="GO" id="GO:0005829">
    <property type="term" value="C:cytosol"/>
    <property type="evidence" value="ECO:0007669"/>
    <property type="project" value="TreeGrafter"/>
</dbReference>
<dbReference type="Gene3D" id="1.10.10.10">
    <property type="entry name" value="Winged helix-like DNA-binding domain superfamily/Winged helix DNA-binding domain"/>
    <property type="match status" value="1"/>
</dbReference>
<dbReference type="GO" id="GO:0006355">
    <property type="term" value="P:regulation of DNA-templated transcription"/>
    <property type="evidence" value="ECO:0007669"/>
    <property type="project" value="InterPro"/>
</dbReference>
<keyword evidence="11" id="KW-1185">Reference proteome</keyword>
<dbReference type="InterPro" id="IPR001867">
    <property type="entry name" value="OmpR/PhoB-type_DNA-bd"/>
</dbReference>
<gene>
    <name evidence="10" type="ORF">H8S09_03465</name>
</gene>
<dbReference type="Proteomes" id="UP000615234">
    <property type="component" value="Unassembled WGS sequence"/>
</dbReference>
<dbReference type="PROSITE" id="PS50110">
    <property type="entry name" value="RESPONSE_REGULATORY"/>
    <property type="match status" value="1"/>
</dbReference>
<dbReference type="PANTHER" id="PTHR48111:SF43">
    <property type="entry name" value="STAGE 0 SPORULATION PROTEIN A HOMOLOG"/>
    <property type="match status" value="1"/>
</dbReference>
<name>A0A8I0DU60_9FIRM</name>
<keyword evidence="2" id="KW-0805">Transcription regulation</keyword>
<accession>A0A8I0DU60</accession>
<dbReference type="PANTHER" id="PTHR48111">
    <property type="entry name" value="REGULATOR OF RPOS"/>
    <property type="match status" value="1"/>
</dbReference>
<comment type="caution">
    <text evidence="10">The sequence shown here is derived from an EMBL/GenBank/DDBJ whole genome shotgun (WGS) entry which is preliminary data.</text>
</comment>
<evidence type="ECO:0000256" key="2">
    <source>
        <dbReference type="ARBA" id="ARBA00023015"/>
    </source>
</evidence>